<organism evidence="1">
    <name type="scientific">Klebsiella pneumoniae</name>
    <dbReference type="NCBI Taxonomy" id="573"/>
    <lineage>
        <taxon>Bacteria</taxon>
        <taxon>Pseudomonadati</taxon>
        <taxon>Pseudomonadota</taxon>
        <taxon>Gammaproteobacteria</taxon>
        <taxon>Enterobacterales</taxon>
        <taxon>Enterobacteriaceae</taxon>
        <taxon>Klebsiella/Raoultella group</taxon>
        <taxon>Klebsiella</taxon>
        <taxon>Klebsiella pneumoniae complex</taxon>
    </lineage>
</organism>
<proteinExistence type="predicted"/>
<evidence type="ECO:0000313" key="1">
    <source>
        <dbReference type="EMBL" id="VGL68231.1"/>
    </source>
</evidence>
<name>A0A486D6A9_KLEPN</name>
<dbReference type="EMBL" id="CAAHCV010000004">
    <property type="protein sequence ID" value="VGL68231.1"/>
    <property type="molecule type" value="Genomic_DNA"/>
</dbReference>
<accession>A0A486D6A9</accession>
<gene>
    <name evidence="1" type="ORF">SAMEA4873652_01388</name>
</gene>
<sequence>MIYCSTRSKFTNKRTGKNFFSLITPDEFHRAFCIVVAVVLYISTGFLVCSRDHRQASIFEVSQIQILDGRSDSIHPGSGIQMDKDHLPLLEDQNPVRRSEILSGTGRVKISLTNAVKSLSNVSGREADVTNIYMHQSVGSRSRRLHQCSEGSHLIRVLVYLSERERSAGRACMSCAGTFTTIHLFTWLIRPHIGLKCV</sequence>
<protein>
    <submittedName>
        <fullName evidence="1">Uncharacterized protein</fullName>
    </submittedName>
</protein>
<dbReference type="AlphaFoldDB" id="A0A486D6A9"/>
<reference evidence="1" key="1">
    <citation type="submission" date="2019-03" db="EMBL/GenBank/DDBJ databases">
        <authorList>
            <consortium name="Pathogen Informatics"/>
        </authorList>
    </citation>
    <scope>NUCLEOTIDE SEQUENCE</scope>
    <source>
        <strain evidence="1">5012STDY7626450</strain>
    </source>
</reference>